<dbReference type="InterPro" id="IPR041049">
    <property type="entry name" value="DUF5615"/>
</dbReference>
<proteinExistence type="predicted"/>
<name>A0ABS4DD81_9CHLR</name>
<evidence type="ECO:0000259" key="1">
    <source>
        <dbReference type="Pfam" id="PF18480"/>
    </source>
</evidence>
<dbReference type="Proteomes" id="UP001193081">
    <property type="component" value="Unassembled WGS sequence"/>
</dbReference>
<keyword evidence="3" id="KW-1185">Reference proteome</keyword>
<reference evidence="2 3" key="1">
    <citation type="submission" date="2021-03" db="EMBL/GenBank/DDBJ databases">
        <authorList>
            <person name="Grouzdev D.S."/>
        </authorList>
    </citation>
    <scope>NUCLEOTIDE SEQUENCE [LARGE SCALE GENOMIC DNA]</scope>
    <source>
        <strain evidence="2 3">M50-1</strain>
    </source>
</reference>
<sequence length="117" mass="13128">MKFLIDAQLPRRLVFVFRNAGYDAIHTLDLPQQNTTSDSDITNIAIQETRIVVTKDADFVESFILSRRPPRLLVIATGNIRNAALESLLLAALPAITAAFTTHRYLELTRQALIIHT</sequence>
<protein>
    <submittedName>
        <fullName evidence="2">DUF5615 family PIN-like protein</fullName>
    </submittedName>
</protein>
<accession>A0ABS4DD81</accession>
<comment type="caution">
    <text evidence="2">The sequence shown here is derived from an EMBL/GenBank/DDBJ whole genome shotgun (WGS) entry which is preliminary data.</text>
</comment>
<feature type="domain" description="DUF5615" evidence="1">
    <location>
        <begin position="1"/>
        <end position="109"/>
    </location>
</feature>
<evidence type="ECO:0000313" key="2">
    <source>
        <dbReference type="EMBL" id="MBP1467382.1"/>
    </source>
</evidence>
<evidence type="ECO:0000313" key="3">
    <source>
        <dbReference type="Proteomes" id="UP001193081"/>
    </source>
</evidence>
<dbReference type="EMBL" id="SIJK02000033">
    <property type="protein sequence ID" value="MBP1467382.1"/>
    <property type="molecule type" value="Genomic_DNA"/>
</dbReference>
<gene>
    <name evidence="2" type="ORF">EYB53_016840</name>
</gene>
<dbReference type="Pfam" id="PF18480">
    <property type="entry name" value="DUF5615"/>
    <property type="match status" value="1"/>
</dbReference>
<dbReference type="RefSeq" id="WP_135479582.1">
    <property type="nucleotide sequence ID" value="NZ_SIJK02000033.1"/>
</dbReference>
<organism evidence="2 3">
    <name type="scientific">Candidatus Chloroploca mongolica</name>
    <dbReference type="NCBI Taxonomy" id="2528176"/>
    <lineage>
        <taxon>Bacteria</taxon>
        <taxon>Bacillati</taxon>
        <taxon>Chloroflexota</taxon>
        <taxon>Chloroflexia</taxon>
        <taxon>Chloroflexales</taxon>
        <taxon>Chloroflexineae</taxon>
        <taxon>Oscillochloridaceae</taxon>
        <taxon>Candidatus Chloroploca</taxon>
    </lineage>
</organism>